<comment type="caution">
    <text evidence="2">The sequence shown here is derived from an EMBL/GenBank/DDBJ whole genome shotgun (WGS) entry which is preliminary data.</text>
</comment>
<dbReference type="Pfam" id="PF10326">
    <property type="entry name" value="7TM_GPCR_Str"/>
    <property type="match status" value="1"/>
</dbReference>
<evidence type="ECO:0008006" key="4">
    <source>
        <dbReference type="Google" id="ProtNLM"/>
    </source>
</evidence>
<name>A0AAV5U983_9BILA</name>
<dbReference type="InterPro" id="IPR019428">
    <property type="entry name" value="7TM_GPCR_serpentine_rcpt_Str"/>
</dbReference>
<dbReference type="Proteomes" id="UP001432027">
    <property type="component" value="Unassembled WGS sequence"/>
</dbReference>
<dbReference type="PANTHER" id="PTHR45907:SF16">
    <property type="entry name" value="SERPENTINE RECEPTOR, CLASS J"/>
    <property type="match status" value="1"/>
</dbReference>
<gene>
    <name evidence="2" type="ORF">PENTCL1PPCAC_25402</name>
</gene>
<dbReference type="AlphaFoldDB" id="A0AAV5U983"/>
<dbReference type="InterPro" id="IPR019423">
    <property type="entry name" value="7TM_GPCR_serpentine_rcpt_Srj"/>
</dbReference>
<dbReference type="SUPFAM" id="SSF81321">
    <property type="entry name" value="Family A G protein-coupled receptor-like"/>
    <property type="match status" value="1"/>
</dbReference>
<feature type="transmembrane region" description="Helical" evidence="1">
    <location>
        <begin position="35"/>
        <end position="55"/>
    </location>
</feature>
<evidence type="ECO:0000313" key="3">
    <source>
        <dbReference type="Proteomes" id="UP001432027"/>
    </source>
</evidence>
<protein>
    <recommendedName>
        <fullName evidence="4">G protein-coupled receptor</fullName>
    </recommendedName>
</protein>
<feature type="transmembrane region" description="Helical" evidence="1">
    <location>
        <begin position="149"/>
        <end position="169"/>
    </location>
</feature>
<feature type="transmembrane region" description="Helical" evidence="1">
    <location>
        <begin position="189"/>
        <end position="209"/>
    </location>
</feature>
<accession>A0AAV5U983</accession>
<sequence length="252" mass="28685">IYTTAYTLPFFLTILNFLYRYWATKSPVKILLFSSKYFIGSLLTFGLIAGIAWYMTAFFVCSGDVNEPGTIALRDALREQTNLTIYDGWIVMDHWRNDTFQLKPFLVIIYADIVMSFTFVTASALAVMTFHHIHVNSMVSEWQRKVQRTVLIALCAQTFVPLLCVYIPYTNNLNTPFLRIRGIVGMERHTASLISCFPLWDAIVITLLMRDYREGFMSMFCASTQVKSAVSSQMNSVSVPSIANSQLEPTVI</sequence>
<dbReference type="PANTHER" id="PTHR45907">
    <property type="entry name" value="SERPENTINE RECEPTOR, CLASS J"/>
    <property type="match status" value="1"/>
</dbReference>
<feature type="transmembrane region" description="Helical" evidence="1">
    <location>
        <begin position="6"/>
        <end position="23"/>
    </location>
</feature>
<feature type="non-terminal residue" evidence="2">
    <location>
        <position position="1"/>
    </location>
</feature>
<keyword evidence="3" id="KW-1185">Reference proteome</keyword>
<keyword evidence="1" id="KW-0812">Transmembrane</keyword>
<dbReference type="EMBL" id="BTSX01000006">
    <property type="protein sequence ID" value="GMT03228.1"/>
    <property type="molecule type" value="Genomic_DNA"/>
</dbReference>
<evidence type="ECO:0000256" key="1">
    <source>
        <dbReference type="SAM" id="Phobius"/>
    </source>
</evidence>
<reference evidence="2" key="1">
    <citation type="submission" date="2023-10" db="EMBL/GenBank/DDBJ databases">
        <title>Genome assembly of Pristionchus species.</title>
        <authorList>
            <person name="Yoshida K."/>
            <person name="Sommer R.J."/>
        </authorList>
    </citation>
    <scope>NUCLEOTIDE SEQUENCE</scope>
    <source>
        <strain evidence="2">RS0144</strain>
    </source>
</reference>
<keyword evidence="1" id="KW-1133">Transmembrane helix</keyword>
<organism evidence="2 3">
    <name type="scientific">Pristionchus entomophagus</name>
    <dbReference type="NCBI Taxonomy" id="358040"/>
    <lineage>
        <taxon>Eukaryota</taxon>
        <taxon>Metazoa</taxon>
        <taxon>Ecdysozoa</taxon>
        <taxon>Nematoda</taxon>
        <taxon>Chromadorea</taxon>
        <taxon>Rhabditida</taxon>
        <taxon>Rhabditina</taxon>
        <taxon>Diplogasteromorpha</taxon>
        <taxon>Diplogasteroidea</taxon>
        <taxon>Neodiplogasteridae</taxon>
        <taxon>Pristionchus</taxon>
    </lineage>
</organism>
<evidence type="ECO:0000313" key="2">
    <source>
        <dbReference type="EMBL" id="GMT03228.1"/>
    </source>
</evidence>
<keyword evidence="1" id="KW-0472">Membrane</keyword>
<proteinExistence type="predicted"/>
<feature type="transmembrane region" description="Helical" evidence="1">
    <location>
        <begin position="105"/>
        <end position="128"/>
    </location>
</feature>